<evidence type="ECO:0000313" key="3">
    <source>
        <dbReference type="Proteomes" id="UP000234341"/>
    </source>
</evidence>
<dbReference type="Proteomes" id="UP000234341">
    <property type="component" value="Unassembled WGS sequence"/>
</dbReference>
<dbReference type="Pfam" id="PF01841">
    <property type="entry name" value="Transglut_core"/>
    <property type="match status" value="1"/>
</dbReference>
<dbReference type="EMBL" id="PJRP01000004">
    <property type="protein sequence ID" value="PLQ00482.1"/>
    <property type="molecule type" value="Genomic_DNA"/>
</dbReference>
<evidence type="ECO:0000259" key="1">
    <source>
        <dbReference type="SMART" id="SM00460"/>
    </source>
</evidence>
<dbReference type="PANTHER" id="PTHR33490">
    <property type="entry name" value="BLR5614 PROTEIN-RELATED"/>
    <property type="match status" value="1"/>
</dbReference>
<protein>
    <submittedName>
        <fullName evidence="2">Transglutaminase</fullName>
    </submittedName>
</protein>
<dbReference type="RefSeq" id="WP_101681700.1">
    <property type="nucleotide sequence ID" value="NZ_PJRP01000004.1"/>
</dbReference>
<sequence>MNRLRYSVRLSYDIKDSTADFILNIEAARTSRQRVVDEQLTLQPSVPIARYTEETLHNRFLRIRAQEGSLSLCYEAVVEINHRLDDEALLLEMPLPDIPSEVLPYLAPSRYCESDRLMEFAMREFGNMRPGYFRVFAIREWVRNHVRFLSRSTNERTSAVDTVVERTGVCRDFAHLMIAICRALSIPARMSSSLDYGADPALGQPDFHAVVEVYLSGNWYLFDPSGVSIPTGLLRIGTGRDAADIPFAAIFGKVDSKKPFIEILALTDTVAGIDMPLATARAISTW</sequence>
<dbReference type="STRING" id="82633.GCA_000974605_01861"/>
<dbReference type="InterPro" id="IPR048930">
    <property type="entry name" value="Bact_transglu_N_2"/>
</dbReference>
<dbReference type="Gene3D" id="2.60.40.2250">
    <property type="match status" value="1"/>
</dbReference>
<proteinExistence type="predicted"/>
<dbReference type="InterPro" id="IPR002931">
    <property type="entry name" value="Transglutaminase-like"/>
</dbReference>
<gene>
    <name evidence="2" type="ORF">CYJ10_11870</name>
</gene>
<dbReference type="OrthoDB" id="5438043at2"/>
<dbReference type="Gene3D" id="3.10.620.30">
    <property type="match status" value="1"/>
</dbReference>
<name>A0A2N5CE78_9BURK</name>
<organism evidence="2 3">
    <name type="scientific">Cupriavidus pauculus</name>
    <dbReference type="NCBI Taxonomy" id="82633"/>
    <lineage>
        <taxon>Bacteria</taxon>
        <taxon>Pseudomonadati</taxon>
        <taxon>Pseudomonadota</taxon>
        <taxon>Betaproteobacteria</taxon>
        <taxon>Burkholderiales</taxon>
        <taxon>Burkholderiaceae</taxon>
        <taxon>Cupriavidus</taxon>
    </lineage>
</organism>
<dbReference type="SUPFAM" id="SSF54001">
    <property type="entry name" value="Cysteine proteinases"/>
    <property type="match status" value="1"/>
</dbReference>
<dbReference type="PANTHER" id="PTHR33490:SF12">
    <property type="entry name" value="BLL5557 PROTEIN"/>
    <property type="match status" value="1"/>
</dbReference>
<dbReference type="InterPro" id="IPR038765">
    <property type="entry name" value="Papain-like_cys_pep_sf"/>
</dbReference>
<dbReference type="AlphaFoldDB" id="A0A2N5CE78"/>
<dbReference type="SMART" id="SM00460">
    <property type="entry name" value="TGc"/>
    <property type="match status" value="1"/>
</dbReference>
<reference evidence="2 3" key="1">
    <citation type="submission" date="2017-12" db="EMBL/GenBank/DDBJ databases">
        <title>Genome sequence of the active heterotrophic nitrifier-denitrifier, Cupriavidus pauculus UM1.</title>
        <authorList>
            <person name="Putonti C."/>
            <person name="Castignetti D."/>
        </authorList>
    </citation>
    <scope>NUCLEOTIDE SEQUENCE [LARGE SCALE GENOMIC DNA]</scope>
    <source>
        <strain evidence="2 3">UM1</strain>
    </source>
</reference>
<accession>A0A2N5CE78</accession>
<feature type="domain" description="Transglutaminase-like" evidence="1">
    <location>
        <begin position="162"/>
        <end position="226"/>
    </location>
</feature>
<dbReference type="Pfam" id="PF21295">
    <property type="entry name" value="Bact_transglu_N_2"/>
    <property type="match status" value="1"/>
</dbReference>
<comment type="caution">
    <text evidence="2">The sequence shown here is derived from an EMBL/GenBank/DDBJ whole genome shotgun (WGS) entry which is preliminary data.</text>
</comment>
<evidence type="ECO:0000313" key="2">
    <source>
        <dbReference type="EMBL" id="PLQ00482.1"/>
    </source>
</evidence>